<gene>
    <name evidence="1" type="ORF">GRS66_004425</name>
</gene>
<dbReference type="FunFam" id="3.40.50.1240:FF:000034">
    <property type="entry name" value="Transcription factor TFIIIC subunit"/>
    <property type="match status" value="1"/>
</dbReference>
<accession>A0A6C1E0I0</accession>
<dbReference type="InterPro" id="IPR051710">
    <property type="entry name" value="Phosphatase_SH3-domain"/>
</dbReference>
<evidence type="ECO:0000313" key="1">
    <source>
        <dbReference type="EMBL" id="QID82024.1"/>
    </source>
</evidence>
<dbReference type="SMR" id="A0A6C1E0I0"/>
<dbReference type="InterPro" id="IPR029033">
    <property type="entry name" value="His_PPase_superfam"/>
</dbReference>
<dbReference type="InterPro" id="IPR014623">
    <property type="entry name" value="Tfc7/tau55"/>
</dbReference>
<dbReference type="PANTHER" id="PTHR16469">
    <property type="entry name" value="UBIQUITIN-ASSOCIATED AND SH3 DOMAIN-CONTAINING BA-RELATED"/>
    <property type="match status" value="1"/>
</dbReference>
<dbReference type="CDD" id="cd07067">
    <property type="entry name" value="HP_PGM_like"/>
    <property type="match status" value="1"/>
</dbReference>
<proteinExistence type="predicted"/>
<dbReference type="OrthoDB" id="414418at2759"/>
<protein>
    <submittedName>
        <fullName evidence="1">Uncharacterized protein</fullName>
    </submittedName>
</protein>
<evidence type="ECO:0000313" key="2">
    <source>
        <dbReference type="Proteomes" id="UP000501346"/>
    </source>
</evidence>
<dbReference type="Proteomes" id="UP000501346">
    <property type="component" value="Chromosome ScXIV"/>
</dbReference>
<reference evidence="1 2" key="1">
    <citation type="journal article" date="2019" name="BMC Genomics">
        <title>Chromosome level assembly and comparative genome analysis confirm lager-brewing yeasts originated from a single hybridization.</title>
        <authorList>
            <person name="Salazar A.N."/>
            <person name="Gorter de Vries A.R."/>
            <person name="van den Broek M."/>
            <person name="Brouwers N."/>
            <person name="de la Torre Cortes P."/>
            <person name="Kuijpers N.G.A."/>
            <person name="Daran J.G."/>
            <person name="Abeel T."/>
        </authorList>
    </citation>
    <scope>NUCLEOTIDE SEQUENCE [LARGE SCALE GENOMIC DNA]</scope>
    <source>
        <strain evidence="1 2">CBS 1483</strain>
    </source>
</reference>
<organism evidence="1 2">
    <name type="scientific">Saccharomyces pastorianus</name>
    <name type="common">Lager yeast</name>
    <name type="synonym">Saccharomyces cerevisiae x Saccharomyces eubayanus</name>
    <dbReference type="NCBI Taxonomy" id="27292"/>
    <lineage>
        <taxon>Eukaryota</taxon>
        <taxon>Fungi</taxon>
        <taxon>Dikarya</taxon>
        <taxon>Ascomycota</taxon>
        <taxon>Saccharomycotina</taxon>
        <taxon>Saccharomycetes</taxon>
        <taxon>Saccharomycetales</taxon>
        <taxon>Saccharomycetaceae</taxon>
        <taxon>Saccharomyces</taxon>
    </lineage>
</organism>
<dbReference type="Gene3D" id="3.40.50.1240">
    <property type="entry name" value="Phosphoglycerate mutase-like"/>
    <property type="match status" value="1"/>
</dbReference>
<dbReference type="SMART" id="SM00855">
    <property type="entry name" value="PGAM"/>
    <property type="match status" value="1"/>
</dbReference>
<dbReference type="SUPFAM" id="SSF53254">
    <property type="entry name" value="Phosphoglycerate mutase-like"/>
    <property type="match status" value="1"/>
</dbReference>
<sequence length="270" mass="30748">MAIENIYIARHGYRSNWLPKGPYPPPPTGIDNDVPLSEHGVEQAHELANYISKLDVKPEMIFSSPFYRCLETSKPTVEALKIPLYVDRGVGEWYKPDRPIIPEPATHEVMSKFFPSMISPDWEPSIIPSNKGETEEDIFERCHKFWPVFIDRVERKFPNVKTIMIVTHAATKSALGMNLLKFSSAKEPIDNKGTFIRNGSCAIDKFELVKGENESIPFEEREWKLTMNGNTSFLTNGEEMNWTFMNAFEAGSDADIKARRAAESGKLKME</sequence>
<dbReference type="PIRSF" id="PIRSF036802">
    <property type="entry name" value="Tau55_TFC7"/>
    <property type="match status" value="1"/>
</dbReference>
<dbReference type="InterPro" id="IPR013078">
    <property type="entry name" value="His_Pase_superF_clade-1"/>
</dbReference>
<dbReference type="EMBL" id="CP048995">
    <property type="protein sequence ID" value="QID82024.1"/>
    <property type="molecule type" value="Genomic_DNA"/>
</dbReference>
<keyword evidence="2" id="KW-1185">Reference proteome</keyword>
<dbReference type="PANTHER" id="PTHR16469:SF51">
    <property type="entry name" value="TRANSCRIPTION FACTOR TAU 55 KDA SUBUNIT"/>
    <property type="match status" value="1"/>
</dbReference>
<dbReference type="AlphaFoldDB" id="A0A6C1E0I0"/>
<name>A0A6C1E0I0_SACPS</name>
<dbReference type="GO" id="GO:0016791">
    <property type="term" value="F:phosphatase activity"/>
    <property type="evidence" value="ECO:0007669"/>
    <property type="project" value="UniProtKB-ARBA"/>
</dbReference>
<dbReference type="Pfam" id="PF00300">
    <property type="entry name" value="His_Phos_1"/>
    <property type="match status" value="1"/>
</dbReference>